<keyword evidence="2" id="KW-1185">Reference proteome</keyword>
<proteinExistence type="predicted"/>
<accession>A0A2P5C6P0</accession>
<evidence type="ECO:0000313" key="2">
    <source>
        <dbReference type="Proteomes" id="UP000237105"/>
    </source>
</evidence>
<sequence length="80" mass="8896">MSKIELKFVEHSGGSEQEVNLLPLDKFDGNVIVNDASINLSVLRFPLEPGALNAGLIRVRLDVTVLYLFSRHRPPFFASS</sequence>
<reference evidence="2" key="1">
    <citation type="submission" date="2016-06" db="EMBL/GenBank/DDBJ databases">
        <title>Parallel loss of symbiosis genes in relatives of nitrogen-fixing non-legume Parasponia.</title>
        <authorList>
            <person name="Van Velzen R."/>
            <person name="Holmer R."/>
            <person name="Bu F."/>
            <person name="Rutten L."/>
            <person name="Van Zeijl A."/>
            <person name="Liu W."/>
            <person name="Santuari L."/>
            <person name="Cao Q."/>
            <person name="Sharma T."/>
            <person name="Shen D."/>
            <person name="Roswanjaya Y."/>
            <person name="Wardhani T."/>
            <person name="Kalhor M.S."/>
            <person name="Jansen J."/>
            <person name="Van den Hoogen J."/>
            <person name="Gungor B."/>
            <person name="Hartog M."/>
            <person name="Hontelez J."/>
            <person name="Verver J."/>
            <person name="Yang W.-C."/>
            <person name="Schijlen E."/>
            <person name="Repin R."/>
            <person name="Schilthuizen M."/>
            <person name="Schranz E."/>
            <person name="Heidstra R."/>
            <person name="Miyata K."/>
            <person name="Fedorova E."/>
            <person name="Kohlen W."/>
            <person name="Bisseling T."/>
            <person name="Smit S."/>
            <person name="Geurts R."/>
        </authorList>
    </citation>
    <scope>NUCLEOTIDE SEQUENCE [LARGE SCALE GENOMIC DNA]</scope>
    <source>
        <strain evidence="2">cv. WU1-14</strain>
    </source>
</reference>
<organism evidence="1 2">
    <name type="scientific">Parasponia andersonii</name>
    <name type="common">Sponia andersonii</name>
    <dbReference type="NCBI Taxonomy" id="3476"/>
    <lineage>
        <taxon>Eukaryota</taxon>
        <taxon>Viridiplantae</taxon>
        <taxon>Streptophyta</taxon>
        <taxon>Embryophyta</taxon>
        <taxon>Tracheophyta</taxon>
        <taxon>Spermatophyta</taxon>
        <taxon>Magnoliopsida</taxon>
        <taxon>eudicotyledons</taxon>
        <taxon>Gunneridae</taxon>
        <taxon>Pentapetalae</taxon>
        <taxon>rosids</taxon>
        <taxon>fabids</taxon>
        <taxon>Rosales</taxon>
        <taxon>Cannabaceae</taxon>
        <taxon>Parasponia</taxon>
    </lineage>
</organism>
<dbReference type="EMBL" id="JXTB01000168">
    <property type="protein sequence ID" value="PON56697.1"/>
    <property type="molecule type" value="Genomic_DNA"/>
</dbReference>
<gene>
    <name evidence="1" type="ORF">PanWU01x14_179150</name>
</gene>
<name>A0A2P5C6P0_PARAD</name>
<dbReference type="AlphaFoldDB" id="A0A2P5C6P0"/>
<evidence type="ECO:0000313" key="1">
    <source>
        <dbReference type="EMBL" id="PON56697.1"/>
    </source>
</evidence>
<protein>
    <submittedName>
        <fullName evidence="1">Uncharacterized protein</fullName>
    </submittedName>
</protein>
<dbReference type="Proteomes" id="UP000237105">
    <property type="component" value="Unassembled WGS sequence"/>
</dbReference>
<comment type="caution">
    <text evidence="1">The sequence shown here is derived from an EMBL/GenBank/DDBJ whole genome shotgun (WGS) entry which is preliminary data.</text>
</comment>